<dbReference type="InterPro" id="IPR002477">
    <property type="entry name" value="Peptidoglycan-bd-like"/>
</dbReference>
<feature type="domain" description="L,D-TPase catalytic" evidence="8">
    <location>
        <begin position="291"/>
        <end position="469"/>
    </location>
</feature>
<accession>A0ABM9A4L4</accession>
<evidence type="ECO:0000256" key="2">
    <source>
        <dbReference type="ARBA" id="ARBA00005992"/>
    </source>
</evidence>
<organism evidence="9 10">
    <name type="scientific">Vibrio marisflavi CECT 7928</name>
    <dbReference type="NCBI Taxonomy" id="634439"/>
    <lineage>
        <taxon>Bacteria</taxon>
        <taxon>Pseudomonadati</taxon>
        <taxon>Pseudomonadota</taxon>
        <taxon>Gammaproteobacteria</taxon>
        <taxon>Vibrionales</taxon>
        <taxon>Vibrionaceae</taxon>
        <taxon>Vibrio</taxon>
    </lineage>
</organism>
<dbReference type="InterPro" id="IPR038063">
    <property type="entry name" value="Transpep_catalytic_dom"/>
</dbReference>
<feature type="active site" description="Proton donor/acceptor" evidence="7">
    <location>
        <position position="425"/>
    </location>
</feature>
<name>A0ABM9A4L4_9VIBR</name>
<comment type="similarity">
    <text evidence="2">Belongs to the YkuD family.</text>
</comment>
<dbReference type="Pfam" id="PF01471">
    <property type="entry name" value="PG_binding_1"/>
    <property type="match status" value="1"/>
</dbReference>
<evidence type="ECO:0000313" key="10">
    <source>
        <dbReference type="Proteomes" id="UP000838748"/>
    </source>
</evidence>
<protein>
    <submittedName>
        <fullName evidence="9">L,D-transpeptidase YcbB</fullName>
        <ecNumber evidence="9">2.-.-.-</ecNumber>
    </submittedName>
</protein>
<keyword evidence="10" id="KW-1185">Reference proteome</keyword>
<dbReference type="GO" id="GO:0016740">
    <property type="term" value="F:transferase activity"/>
    <property type="evidence" value="ECO:0007669"/>
    <property type="project" value="UniProtKB-KW"/>
</dbReference>
<dbReference type="InterPro" id="IPR005490">
    <property type="entry name" value="LD_TPept_cat_dom"/>
</dbReference>
<reference evidence="9" key="1">
    <citation type="submission" date="2021-11" db="EMBL/GenBank/DDBJ databases">
        <authorList>
            <person name="Rodrigo-Torres L."/>
            <person name="Arahal R. D."/>
            <person name="Lucena T."/>
        </authorList>
    </citation>
    <scope>NUCLEOTIDE SEQUENCE</scope>
    <source>
        <strain evidence="9">CECT 7928</strain>
    </source>
</reference>
<feature type="active site" description="Nucleophile" evidence="7">
    <location>
        <position position="444"/>
    </location>
</feature>
<dbReference type="InterPro" id="IPR036365">
    <property type="entry name" value="PGBD-like_sf"/>
</dbReference>
<evidence type="ECO:0000256" key="6">
    <source>
        <dbReference type="ARBA" id="ARBA00023316"/>
    </source>
</evidence>
<evidence type="ECO:0000256" key="5">
    <source>
        <dbReference type="ARBA" id="ARBA00022984"/>
    </source>
</evidence>
<comment type="caution">
    <text evidence="9">The sequence shown here is derived from an EMBL/GenBank/DDBJ whole genome shotgun (WGS) entry which is preliminary data.</text>
</comment>
<dbReference type="CDD" id="cd16913">
    <property type="entry name" value="YkuD_like"/>
    <property type="match status" value="1"/>
</dbReference>
<keyword evidence="5 7" id="KW-0573">Peptidoglycan synthesis</keyword>
<sequence>MVKVRFLLIFFLTIVSIPSVGMERFVKINWISPDSSVIDLIQYPQLVERVYRENNDDLIWFDLNQALRFEFQLELIKRARISPLFSSQLSYLQFYRKANRWFEYDLLATDTMLLYMSYAEQAPLHGESWFFEKQFASYLPQPSENAVLSLYVAVNINQLDDIINTYTPTIGGYKELLKSYAHLKEYEEANIALYKQVGIKKVGDSLPEKANLLARLKLLGIKVDKRSLKNDIYDRHLAKSVREFQKAHGLKDDGKIDPVTVKWLNVPAKERLSMIALNAERLRIWPEQKDSLIIVNVPNFAMKYWKSGKEVFESKVVVGRKSRKTPVMETNLDSLVLNPIWNVPWKIMVADIIPKVKKDATYLVENGIEIVQEWKDEETINPEEIQWETVNPYKFPYKMRQRPGNINALGLYKFNTPNPRAIFLHDTPSKDLFNRDIRAFSSGCVRIEKAGKFADLLLKTQVGEVISKQNTDTETRSIPLKKSIPVHIIYQTVWFESGQVQYRDDVYNYDSFSYNKG</sequence>
<dbReference type="InterPro" id="IPR045380">
    <property type="entry name" value="LD_TPept_scaffold_dom"/>
</dbReference>
<dbReference type="EMBL" id="CAKLDM010000002">
    <property type="protein sequence ID" value="CAH0539594.1"/>
    <property type="molecule type" value="Genomic_DNA"/>
</dbReference>
<gene>
    <name evidence="9" type="primary">ycbB</name>
    <name evidence="9" type="ORF">VMF7928_02269</name>
</gene>
<evidence type="ECO:0000259" key="8">
    <source>
        <dbReference type="PROSITE" id="PS52029"/>
    </source>
</evidence>
<dbReference type="Gene3D" id="1.10.101.10">
    <property type="entry name" value="PGBD-like superfamily/PGBD"/>
    <property type="match status" value="1"/>
</dbReference>
<dbReference type="Gene3D" id="2.40.440.10">
    <property type="entry name" value="L,D-transpeptidase catalytic domain-like"/>
    <property type="match status" value="1"/>
</dbReference>
<evidence type="ECO:0000313" key="9">
    <source>
        <dbReference type="EMBL" id="CAH0539594.1"/>
    </source>
</evidence>
<keyword evidence="6 7" id="KW-0961">Cell wall biogenesis/degradation</keyword>
<dbReference type="EC" id="2.-.-.-" evidence="9"/>
<evidence type="ECO:0000256" key="1">
    <source>
        <dbReference type="ARBA" id="ARBA00004752"/>
    </source>
</evidence>
<dbReference type="PANTHER" id="PTHR41533:SF1">
    <property type="entry name" value="L,D-TRANSPEPTIDASE YCBB-RELATED"/>
    <property type="match status" value="1"/>
</dbReference>
<keyword evidence="4 7" id="KW-0133">Cell shape</keyword>
<dbReference type="InterPro" id="IPR036366">
    <property type="entry name" value="PGBDSf"/>
</dbReference>
<keyword evidence="3 9" id="KW-0808">Transferase</keyword>
<dbReference type="PROSITE" id="PS52029">
    <property type="entry name" value="LD_TPASE"/>
    <property type="match status" value="1"/>
</dbReference>
<dbReference type="InterPro" id="IPR052905">
    <property type="entry name" value="LD-transpeptidase_YkuD-like"/>
</dbReference>
<dbReference type="SUPFAM" id="SSF47090">
    <property type="entry name" value="PGBD-like"/>
    <property type="match status" value="1"/>
</dbReference>
<proteinExistence type="inferred from homology"/>
<comment type="pathway">
    <text evidence="1 7">Cell wall biogenesis; peptidoglycan biosynthesis.</text>
</comment>
<dbReference type="Pfam" id="PF20142">
    <property type="entry name" value="Scaffold"/>
    <property type="match status" value="1"/>
</dbReference>
<dbReference type="PANTHER" id="PTHR41533">
    <property type="entry name" value="L,D-TRANSPEPTIDASE HI_1667-RELATED"/>
    <property type="match status" value="1"/>
</dbReference>
<dbReference type="SUPFAM" id="SSF141523">
    <property type="entry name" value="L,D-transpeptidase catalytic domain-like"/>
    <property type="match status" value="1"/>
</dbReference>
<evidence type="ECO:0000256" key="7">
    <source>
        <dbReference type="PROSITE-ProRule" id="PRU01373"/>
    </source>
</evidence>
<dbReference type="Proteomes" id="UP000838748">
    <property type="component" value="Unassembled WGS sequence"/>
</dbReference>
<dbReference type="Pfam" id="PF03734">
    <property type="entry name" value="YkuD"/>
    <property type="match status" value="1"/>
</dbReference>
<evidence type="ECO:0000256" key="3">
    <source>
        <dbReference type="ARBA" id="ARBA00022679"/>
    </source>
</evidence>
<evidence type="ECO:0000256" key="4">
    <source>
        <dbReference type="ARBA" id="ARBA00022960"/>
    </source>
</evidence>